<accession>A0A564UMA2</accession>
<evidence type="ECO:0000313" key="2">
    <source>
        <dbReference type="EMBL" id="VUX20630.1"/>
    </source>
</evidence>
<dbReference type="EMBL" id="CABHNB010000044">
    <property type="protein sequence ID" value="VUX20630.1"/>
    <property type="molecule type" value="Genomic_DNA"/>
</dbReference>
<name>A0A564UMA2_9FIRM</name>
<protein>
    <submittedName>
        <fullName evidence="2">Uncharacterized protein</fullName>
    </submittedName>
</protein>
<sequence>MGKFANAVPRTAVGGRYRGKRNSTLTKTYKRHLLTIMAGMGMFKRKSRRRAEKVQKEEAERYVSKYSSH</sequence>
<evidence type="ECO:0000313" key="3">
    <source>
        <dbReference type="Proteomes" id="UP000409147"/>
    </source>
</evidence>
<feature type="region of interest" description="Disordered" evidence="1">
    <location>
        <begin position="46"/>
        <end position="69"/>
    </location>
</feature>
<reference evidence="2 3" key="1">
    <citation type="submission" date="2019-07" db="EMBL/GenBank/DDBJ databases">
        <authorList>
            <person name="Hibberd C M."/>
            <person name="Gehrig L. J."/>
            <person name="Chang H.-W."/>
            <person name="Venkatesh S."/>
        </authorList>
    </citation>
    <scope>NUCLEOTIDE SEQUENCE [LARGE SCALE GENOMIC DNA]</scope>
    <source>
        <strain evidence="2">Ruminococcus_obeum_SSTS_Bg7063</strain>
    </source>
</reference>
<keyword evidence="3" id="KW-1185">Reference proteome</keyword>
<organism evidence="2 3">
    <name type="scientific">Blautia obeum</name>
    <dbReference type="NCBI Taxonomy" id="40520"/>
    <lineage>
        <taxon>Bacteria</taxon>
        <taxon>Bacillati</taxon>
        <taxon>Bacillota</taxon>
        <taxon>Clostridia</taxon>
        <taxon>Lachnospirales</taxon>
        <taxon>Lachnospiraceae</taxon>
        <taxon>Blautia</taxon>
    </lineage>
</organism>
<proteinExistence type="predicted"/>
<gene>
    <name evidence="2" type="ORF">ROSSTS7063_03113</name>
</gene>
<dbReference type="AlphaFoldDB" id="A0A564UMA2"/>
<dbReference type="Proteomes" id="UP000409147">
    <property type="component" value="Unassembled WGS sequence"/>
</dbReference>
<feature type="compositionally biased region" description="Basic and acidic residues" evidence="1">
    <location>
        <begin position="52"/>
        <end position="63"/>
    </location>
</feature>
<evidence type="ECO:0000256" key="1">
    <source>
        <dbReference type="SAM" id="MobiDB-lite"/>
    </source>
</evidence>